<protein>
    <recommendedName>
        <fullName evidence="3">Amidase</fullName>
    </recommendedName>
</protein>
<reference evidence="1 2" key="1">
    <citation type="submission" date="2021-01" db="EMBL/GenBank/DDBJ databases">
        <title>Whole genome shotgun sequence of Actinoplanes humidus NBRC 14915.</title>
        <authorList>
            <person name="Komaki H."/>
            <person name="Tamura T."/>
        </authorList>
    </citation>
    <scope>NUCLEOTIDE SEQUENCE [LARGE SCALE GENOMIC DNA]</scope>
    <source>
        <strain evidence="1 2">NBRC 14915</strain>
    </source>
</reference>
<dbReference type="EMBL" id="BOMN01000111">
    <property type="protein sequence ID" value="GIE24509.1"/>
    <property type="molecule type" value="Genomic_DNA"/>
</dbReference>
<organism evidence="1 2">
    <name type="scientific">Winogradskya humida</name>
    <dbReference type="NCBI Taxonomy" id="113566"/>
    <lineage>
        <taxon>Bacteria</taxon>
        <taxon>Bacillati</taxon>
        <taxon>Actinomycetota</taxon>
        <taxon>Actinomycetes</taxon>
        <taxon>Micromonosporales</taxon>
        <taxon>Micromonosporaceae</taxon>
        <taxon>Winogradskya</taxon>
    </lineage>
</organism>
<evidence type="ECO:0000313" key="2">
    <source>
        <dbReference type="Proteomes" id="UP000603200"/>
    </source>
</evidence>
<evidence type="ECO:0008006" key="3">
    <source>
        <dbReference type="Google" id="ProtNLM"/>
    </source>
</evidence>
<accession>A0ABQ4A0W3</accession>
<dbReference type="Proteomes" id="UP000603200">
    <property type="component" value="Unassembled WGS sequence"/>
</dbReference>
<comment type="caution">
    <text evidence="1">The sequence shown here is derived from an EMBL/GenBank/DDBJ whole genome shotgun (WGS) entry which is preliminary data.</text>
</comment>
<sequence length="60" mass="6796">MPVVQQSLPVLVADRVGIVLAPIIGVEGGHNPSREFVWLAMGALVRPEWYRRNYRGRIVR</sequence>
<name>A0ABQ4A0W3_9ACTN</name>
<evidence type="ECO:0000313" key="1">
    <source>
        <dbReference type="EMBL" id="GIE24509.1"/>
    </source>
</evidence>
<keyword evidence="2" id="KW-1185">Reference proteome</keyword>
<gene>
    <name evidence="1" type="ORF">Ahu01nite_076110</name>
</gene>
<proteinExistence type="predicted"/>